<dbReference type="Proteomes" id="UP000271241">
    <property type="component" value="Unassembled WGS sequence"/>
</dbReference>
<gene>
    <name evidence="2" type="ORF">THASP1DRAFT_17229</name>
</gene>
<evidence type="ECO:0000313" key="3">
    <source>
        <dbReference type="Proteomes" id="UP000271241"/>
    </source>
</evidence>
<sequence>MQAPVLDETTGEDRDHNQPLVPPLNFALVEAGIYRSGHPNPKNYRFLKKLGLKSILFVAKEDYPQEMLAWLQSNGIAFYQYRTAGNKVASHRVGCLVGCLRKLQNWSLSSILDEYKRFAAKQNIADQEFIELFAAPVVYKDAYRPGWLAAAPCAK</sequence>
<dbReference type="OrthoDB" id="6375174at2759"/>
<dbReference type="PRINTS" id="PR01911">
    <property type="entry name" value="PFDSPHPHTASE"/>
</dbReference>
<dbReference type="AlphaFoldDB" id="A0A4P9XPX9"/>
<dbReference type="STRING" id="78915.A0A4P9XPX9"/>
<dbReference type="Gene3D" id="3.90.190.10">
    <property type="entry name" value="Protein tyrosine phosphatase superfamily"/>
    <property type="match status" value="2"/>
</dbReference>
<dbReference type="GO" id="GO:0005737">
    <property type="term" value="C:cytoplasm"/>
    <property type="evidence" value="ECO:0007669"/>
    <property type="project" value="TreeGrafter"/>
</dbReference>
<keyword evidence="3" id="KW-1185">Reference proteome</keyword>
<dbReference type="InterPro" id="IPR029021">
    <property type="entry name" value="Prot-tyrosine_phosphatase-like"/>
</dbReference>
<dbReference type="Pfam" id="PF03162">
    <property type="entry name" value="Y_phosphatase2"/>
    <property type="match status" value="2"/>
</dbReference>
<dbReference type="InterPro" id="IPR004861">
    <property type="entry name" value="Siw14-like"/>
</dbReference>
<evidence type="ECO:0000256" key="1">
    <source>
        <dbReference type="ARBA" id="ARBA00022801"/>
    </source>
</evidence>
<dbReference type="EMBL" id="KZ992736">
    <property type="protein sequence ID" value="RKP07320.1"/>
    <property type="molecule type" value="Genomic_DNA"/>
</dbReference>
<proteinExistence type="predicted"/>
<dbReference type="GO" id="GO:0052840">
    <property type="term" value="F:inositol diphosphate tetrakisphosphate diphosphatase activity"/>
    <property type="evidence" value="ECO:0007669"/>
    <property type="project" value="TreeGrafter"/>
</dbReference>
<reference evidence="3" key="1">
    <citation type="journal article" date="2018" name="Nat. Microbiol.">
        <title>Leveraging single-cell genomics to expand the fungal tree of life.</title>
        <authorList>
            <person name="Ahrendt S.R."/>
            <person name="Quandt C.A."/>
            <person name="Ciobanu D."/>
            <person name="Clum A."/>
            <person name="Salamov A."/>
            <person name="Andreopoulos B."/>
            <person name="Cheng J.F."/>
            <person name="Woyke T."/>
            <person name="Pelin A."/>
            <person name="Henrissat B."/>
            <person name="Reynolds N.K."/>
            <person name="Benny G.L."/>
            <person name="Smith M.E."/>
            <person name="James T.Y."/>
            <person name="Grigoriev I.V."/>
        </authorList>
    </citation>
    <scope>NUCLEOTIDE SEQUENCE [LARGE SCALE GENOMIC DNA]</scope>
    <source>
        <strain evidence="3">RSA 1356</strain>
    </source>
</reference>
<evidence type="ECO:0000313" key="2">
    <source>
        <dbReference type="EMBL" id="RKP07320.1"/>
    </source>
</evidence>
<protein>
    <submittedName>
        <fullName evidence="2">Protein-tyrosine phosphatase-like protein</fullName>
    </submittedName>
</protein>
<dbReference type="SUPFAM" id="SSF52799">
    <property type="entry name" value="(Phosphotyrosine protein) phosphatases II"/>
    <property type="match status" value="1"/>
</dbReference>
<organism evidence="2 3">
    <name type="scientific">Thamnocephalis sphaerospora</name>
    <dbReference type="NCBI Taxonomy" id="78915"/>
    <lineage>
        <taxon>Eukaryota</taxon>
        <taxon>Fungi</taxon>
        <taxon>Fungi incertae sedis</taxon>
        <taxon>Zoopagomycota</taxon>
        <taxon>Zoopagomycotina</taxon>
        <taxon>Zoopagomycetes</taxon>
        <taxon>Zoopagales</taxon>
        <taxon>Sigmoideomycetaceae</taxon>
        <taxon>Thamnocephalis</taxon>
    </lineage>
</organism>
<name>A0A4P9XPX9_9FUNG</name>
<dbReference type="GO" id="GO:0016791">
    <property type="term" value="F:phosphatase activity"/>
    <property type="evidence" value="ECO:0007669"/>
    <property type="project" value="InterPro"/>
</dbReference>
<accession>A0A4P9XPX9</accession>
<dbReference type="InterPro" id="IPR020428">
    <property type="entry name" value="PFA-DSPs"/>
</dbReference>
<dbReference type="PANTHER" id="PTHR31126">
    <property type="entry name" value="TYROSINE-PROTEIN PHOSPHATASE"/>
    <property type="match status" value="1"/>
</dbReference>
<keyword evidence="1" id="KW-0378">Hydrolase</keyword>
<dbReference type="PANTHER" id="PTHR31126:SF74">
    <property type="entry name" value="TYROSINE-PROTEIN PHOSPHATASE-LIKE PROTEIN OCA2"/>
    <property type="match status" value="1"/>
</dbReference>